<evidence type="ECO:0000256" key="2">
    <source>
        <dbReference type="SAM" id="SignalP"/>
    </source>
</evidence>
<evidence type="ECO:0000256" key="1">
    <source>
        <dbReference type="SAM" id="MobiDB-lite"/>
    </source>
</evidence>
<gene>
    <name evidence="4" type="ORF">FA09DRAFT_137285</name>
</gene>
<dbReference type="InterPro" id="IPR029010">
    <property type="entry name" value="ThuA-like"/>
</dbReference>
<feature type="chain" id="PRO_5016234397" description="ThuA-like domain-containing protein" evidence="2">
    <location>
        <begin position="19"/>
        <end position="369"/>
    </location>
</feature>
<keyword evidence="2" id="KW-0732">Signal</keyword>
<evidence type="ECO:0000259" key="3">
    <source>
        <dbReference type="Pfam" id="PF06283"/>
    </source>
</evidence>
<reference evidence="4 5" key="1">
    <citation type="journal article" date="2018" name="Mol. Biol. Evol.">
        <title>Broad Genomic Sampling Reveals a Smut Pathogenic Ancestry of the Fungal Clade Ustilaginomycotina.</title>
        <authorList>
            <person name="Kijpornyongpan T."/>
            <person name="Mondo S.J."/>
            <person name="Barry K."/>
            <person name="Sandor L."/>
            <person name="Lee J."/>
            <person name="Lipzen A."/>
            <person name="Pangilinan J."/>
            <person name="LaButti K."/>
            <person name="Hainaut M."/>
            <person name="Henrissat B."/>
            <person name="Grigoriev I.V."/>
            <person name="Spatafora J.W."/>
            <person name="Aime M.C."/>
        </authorList>
    </citation>
    <scope>NUCLEOTIDE SEQUENCE [LARGE SCALE GENOMIC DNA]</scope>
    <source>
        <strain evidence="4 5">MCA 4186</strain>
    </source>
</reference>
<dbReference type="InterPro" id="IPR029062">
    <property type="entry name" value="Class_I_gatase-like"/>
</dbReference>
<dbReference type="AlphaFoldDB" id="A0A316Z1M7"/>
<dbReference type="Gene3D" id="3.40.50.880">
    <property type="match status" value="1"/>
</dbReference>
<dbReference type="Pfam" id="PF06283">
    <property type="entry name" value="ThuA"/>
    <property type="match status" value="1"/>
</dbReference>
<evidence type="ECO:0000313" key="5">
    <source>
        <dbReference type="Proteomes" id="UP000245946"/>
    </source>
</evidence>
<organism evidence="4 5">
    <name type="scientific">Tilletiopsis washingtonensis</name>
    <dbReference type="NCBI Taxonomy" id="58919"/>
    <lineage>
        <taxon>Eukaryota</taxon>
        <taxon>Fungi</taxon>
        <taxon>Dikarya</taxon>
        <taxon>Basidiomycota</taxon>
        <taxon>Ustilaginomycotina</taxon>
        <taxon>Exobasidiomycetes</taxon>
        <taxon>Entylomatales</taxon>
        <taxon>Entylomatales incertae sedis</taxon>
        <taxon>Tilletiopsis</taxon>
    </lineage>
</organism>
<dbReference type="Proteomes" id="UP000245946">
    <property type="component" value="Unassembled WGS sequence"/>
</dbReference>
<dbReference type="SUPFAM" id="SSF52317">
    <property type="entry name" value="Class I glutamine amidotransferase-like"/>
    <property type="match status" value="1"/>
</dbReference>
<protein>
    <recommendedName>
        <fullName evidence="3">ThuA-like domain-containing protein</fullName>
    </recommendedName>
</protein>
<feature type="compositionally biased region" description="Polar residues" evidence="1">
    <location>
        <begin position="360"/>
        <end position="369"/>
    </location>
</feature>
<feature type="region of interest" description="Disordered" evidence="1">
    <location>
        <begin position="340"/>
        <end position="369"/>
    </location>
</feature>
<dbReference type="EMBL" id="KZ819303">
    <property type="protein sequence ID" value="PWN95690.1"/>
    <property type="molecule type" value="Genomic_DNA"/>
</dbReference>
<dbReference type="PANTHER" id="PTHR40469">
    <property type="entry name" value="SECRETED GLYCOSYL HYDROLASE"/>
    <property type="match status" value="1"/>
</dbReference>
<sequence>MRRLLLLLAAAAAAITHAQSLPRILLFTATAPGAYRHSSIDTAVSTIQTLCEGRWEAIVSDDAAVMGQLQGYSVVVGVMNTDVDPPAVGPLLTASQAASLADYIERGGSFLGIHSAANCNYGVPWYGRLVGAFFDYHAPVQNVTVRALTREHESTRQWEGEVGIYEEMYHFRTDPRSLPSSATVLLTPASSYSDPGVNALGFRNGSEGTPQPLAWYREGSLLDVPAQGTLGGGLDDYQGGPSPRGGSGRSFYTSLGHDEGTWQVRTVPCLPISSCLLARKLTKHCEPRCPSFNRTSQARSNGYLLLRRSTLPLLLRLLPLNREARRAAAAAAVEAVQQLHRRRLPQAPPRARARSCARRTQGSSSSRRW</sequence>
<proteinExistence type="predicted"/>
<feature type="domain" description="ThuA-like" evidence="3">
    <location>
        <begin position="23"/>
        <end position="265"/>
    </location>
</feature>
<dbReference type="PANTHER" id="PTHR40469:SF2">
    <property type="entry name" value="GALACTOSE-BINDING DOMAIN-LIKE SUPERFAMILY PROTEIN"/>
    <property type="match status" value="1"/>
</dbReference>
<dbReference type="OrthoDB" id="3482285at2759"/>
<keyword evidence="5" id="KW-1185">Reference proteome</keyword>
<evidence type="ECO:0000313" key="4">
    <source>
        <dbReference type="EMBL" id="PWN95690.1"/>
    </source>
</evidence>
<feature type="signal peptide" evidence="2">
    <location>
        <begin position="1"/>
        <end position="18"/>
    </location>
</feature>
<accession>A0A316Z1M7</accession>
<dbReference type="GeneID" id="37266656"/>
<name>A0A316Z1M7_9BASI</name>
<dbReference type="RefSeq" id="XP_025595969.1">
    <property type="nucleotide sequence ID" value="XM_025739110.1"/>
</dbReference>